<protein>
    <submittedName>
        <fullName evidence="1">Uncharacterized protein</fullName>
    </submittedName>
</protein>
<dbReference type="AlphaFoldDB" id="A0A151JB28"/>
<dbReference type="Proteomes" id="UP000078492">
    <property type="component" value="Unassembled WGS sequence"/>
</dbReference>
<sequence>MNATKNKVRNKIGTEMLNAILMIKAHSHTNNYCFKDFVSTKDMFKKFNNTMYL</sequence>
<organism evidence="1 2">
    <name type="scientific">Trachymyrmex cornetzi</name>
    <dbReference type="NCBI Taxonomy" id="471704"/>
    <lineage>
        <taxon>Eukaryota</taxon>
        <taxon>Metazoa</taxon>
        <taxon>Ecdysozoa</taxon>
        <taxon>Arthropoda</taxon>
        <taxon>Hexapoda</taxon>
        <taxon>Insecta</taxon>
        <taxon>Pterygota</taxon>
        <taxon>Neoptera</taxon>
        <taxon>Endopterygota</taxon>
        <taxon>Hymenoptera</taxon>
        <taxon>Apocrita</taxon>
        <taxon>Aculeata</taxon>
        <taxon>Formicoidea</taxon>
        <taxon>Formicidae</taxon>
        <taxon>Myrmicinae</taxon>
        <taxon>Trachymyrmex</taxon>
    </lineage>
</organism>
<accession>A0A151JB28</accession>
<evidence type="ECO:0000313" key="1">
    <source>
        <dbReference type="EMBL" id="KYN22342.1"/>
    </source>
</evidence>
<reference evidence="1 2" key="1">
    <citation type="submission" date="2015-09" db="EMBL/GenBank/DDBJ databases">
        <title>Trachymyrmex cornetzi WGS genome.</title>
        <authorList>
            <person name="Nygaard S."/>
            <person name="Hu H."/>
            <person name="Boomsma J."/>
            <person name="Zhang G."/>
        </authorList>
    </citation>
    <scope>NUCLEOTIDE SEQUENCE [LARGE SCALE GENOMIC DNA]</scope>
    <source>
        <strain evidence="1">Tcor2-1</strain>
        <tissue evidence="1">Whole body</tissue>
    </source>
</reference>
<dbReference type="EMBL" id="KQ979182">
    <property type="protein sequence ID" value="KYN22342.1"/>
    <property type="molecule type" value="Genomic_DNA"/>
</dbReference>
<keyword evidence="2" id="KW-1185">Reference proteome</keyword>
<evidence type="ECO:0000313" key="2">
    <source>
        <dbReference type="Proteomes" id="UP000078492"/>
    </source>
</evidence>
<proteinExistence type="predicted"/>
<gene>
    <name evidence="1" type="ORF">ALC57_05297</name>
</gene>
<name>A0A151JB28_9HYME</name>